<evidence type="ECO:0000256" key="2">
    <source>
        <dbReference type="ARBA" id="ARBA00022963"/>
    </source>
</evidence>
<dbReference type="PANTHER" id="PTHR10272:SF0">
    <property type="entry name" value="PLATELET-ACTIVATING FACTOR ACETYLHYDROLASE"/>
    <property type="match status" value="1"/>
</dbReference>
<feature type="region of interest" description="Disordered" evidence="4">
    <location>
        <begin position="312"/>
        <end position="354"/>
    </location>
</feature>
<dbReference type="GO" id="GO:0016787">
    <property type="term" value="F:hydrolase activity"/>
    <property type="evidence" value="ECO:0007669"/>
    <property type="project" value="UniProtKB-KW"/>
</dbReference>
<dbReference type="PANTHER" id="PTHR10272">
    <property type="entry name" value="PLATELET-ACTIVATING FACTOR ACETYLHYDROLASE"/>
    <property type="match status" value="1"/>
</dbReference>
<evidence type="ECO:0000256" key="1">
    <source>
        <dbReference type="ARBA" id="ARBA00022801"/>
    </source>
</evidence>
<reference evidence="6" key="1">
    <citation type="journal article" date="2019" name="Int. J. Syst. Evol. Microbiol.">
        <title>The Global Catalogue of Microorganisms (GCM) 10K type strain sequencing project: providing services to taxonomists for standard genome sequencing and annotation.</title>
        <authorList>
            <consortium name="The Broad Institute Genomics Platform"/>
            <consortium name="The Broad Institute Genome Sequencing Center for Infectious Disease"/>
            <person name="Wu L."/>
            <person name="Ma J."/>
        </authorList>
    </citation>
    <scope>NUCLEOTIDE SEQUENCE [LARGE SCALE GENOMIC DNA]</scope>
    <source>
        <strain evidence="6">CGMCC 1.12192</strain>
    </source>
</reference>
<evidence type="ECO:0000313" key="6">
    <source>
        <dbReference type="Proteomes" id="UP001595960"/>
    </source>
</evidence>
<evidence type="ECO:0000313" key="5">
    <source>
        <dbReference type="EMBL" id="MFC4828088.1"/>
    </source>
</evidence>
<dbReference type="EMBL" id="JBHSJC010000001">
    <property type="protein sequence ID" value="MFC4828088.1"/>
    <property type="molecule type" value="Genomic_DNA"/>
</dbReference>
<comment type="caution">
    <text evidence="5">The sequence shown here is derived from an EMBL/GenBank/DDBJ whole genome shotgun (WGS) entry which is preliminary data.</text>
</comment>
<keyword evidence="6" id="KW-1185">Reference proteome</keyword>
<keyword evidence="1 5" id="KW-0378">Hydrolase</keyword>
<evidence type="ECO:0000256" key="3">
    <source>
        <dbReference type="ARBA" id="ARBA00023098"/>
    </source>
</evidence>
<sequence>MSASASIAGSVPVASLGDVLGPARPVVSVAPVVLAAPDRVIPLEVRVSAPVSGSNLPVLLFSHGNGWSLDGYAPLTAYWASQGFVVVQPTHLDSRRHGIGFDDERFATIWLRRYDDLLRILDQLDTVEGAVPGLAGRVDRTTVLAAGHSWGAQTVQMLLGARIVEADGSLGADYRDGRVSAGVLLAATGVGGDELHPFAKENFPFMNPSFGQLSAPTLVVAGDRDQSKMSSRGPDWFTDAYHRSPGATELLTLFGAEHSLGGIPNHEAAETTDENPERVAVLARLTAAYLRSAATGDASAWDRARDAFAGDGGVLGRIDSKRRGSSPSPAVRLRGGRRVGTQLVPLKAEARPTG</sequence>
<name>A0ABV9R427_9MICO</name>
<organism evidence="5 6">
    <name type="scientific">Agromyces aurantiacus</name>
    <dbReference type="NCBI Taxonomy" id="165814"/>
    <lineage>
        <taxon>Bacteria</taxon>
        <taxon>Bacillati</taxon>
        <taxon>Actinomycetota</taxon>
        <taxon>Actinomycetes</taxon>
        <taxon>Micrococcales</taxon>
        <taxon>Microbacteriaceae</taxon>
        <taxon>Agromyces</taxon>
    </lineage>
</organism>
<accession>A0ABV9R427</accession>
<protein>
    <submittedName>
        <fullName evidence="5">Alpha/beta hydrolase family protein</fullName>
    </submittedName>
</protein>
<proteinExistence type="predicted"/>
<dbReference type="Proteomes" id="UP001595960">
    <property type="component" value="Unassembled WGS sequence"/>
</dbReference>
<dbReference type="Gene3D" id="3.40.50.1820">
    <property type="entry name" value="alpha/beta hydrolase"/>
    <property type="match status" value="1"/>
</dbReference>
<gene>
    <name evidence="5" type="ORF">ACFPER_04745</name>
</gene>
<dbReference type="SUPFAM" id="SSF53474">
    <property type="entry name" value="alpha/beta-Hydrolases"/>
    <property type="match status" value="1"/>
</dbReference>
<keyword evidence="3" id="KW-0443">Lipid metabolism</keyword>
<keyword evidence="2" id="KW-0442">Lipid degradation</keyword>
<evidence type="ECO:0000256" key="4">
    <source>
        <dbReference type="SAM" id="MobiDB-lite"/>
    </source>
</evidence>
<dbReference type="InterPro" id="IPR029058">
    <property type="entry name" value="AB_hydrolase_fold"/>
</dbReference>
<dbReference type="RefSeq" id="WP_204390996.1">
    <property type="nucleotide sequence ID" value="NZ_JAFBBW010000001.1"/>
</dbReference>